<dbReference type="PRINTS" id="PR00477">
    <property type="entry name" value="PHGLYCKINASE"/>
</dbReference>
<evidence type="ECO:0000313" key="15">
    <source>
        <dbReference type="Proteomes" id="UP001233172"/>
    </source>
</evidence>
<dbReference type="InterPro" id="IPR001576">
    <property type="entry name" value="Phosphoglycerate_kinase"/>
</dbReference>
<dbReference type="GO" id="GO:0005524">
    <property type="term" value="F:ATP binding"/>
    <property type="evidence" value="ECO:0007669"/>
    <property type="project" value="UniProtKB-KW"/>
</dbReference>
<gene>
    <name evidence="14" type="ORF">Bpfe_017724</name>
</gene>
<evidence type="ECO:0000256" key="1">
    <source>
        <dbReference type="ARBA" id="ARBA00001946"/>
    </source>
</evidence>
<feature type="non-terminal residue" evidence="14">
    <location>
        <position position="479"/>
    </location>
</feature>
<keyword evidence="10" id="KW-0460">Magnesium</keyword>
<comment type="subunit">
    <text evidence="13">Monomer.</text>
</comment>
<protein>
    <recommendedName>
        <fullName evidence="4 12">Phosphoglycerate kinase</fullName>
        <ecNumber evidence="4 12">2.7.2.3</ecNumber>
    </recommendedName>
</protein>
<evidence type="ECO:0000256" key="13">
    <source>
        <dbReference type="RuleBase" id="RU000696"/>
    </source>
</evidence>
<reference evidence="14" key="2">
    <citation type="submission" date="2023-04" db="EMBL/GenBank/DDBJ databases">
        <authorList>
            <person name="Bu L."/>
            <person name="Lu L."/>
            <person name="Laidemitt M.R."/>
            <person name="Zhang S.M."/>
            <person name="Mutuku M."/>
            <person name="Mkoji G."/>
            <person name="Steinauer M."/>
            <person name="Loker E.S."/>
        </authorList>
    </citation>
    <scope>NUCLEOTIDE SEQUENCE</scope>
    <source>
        <strain evidence="14">KasaAsao</strain>
        <tissue evidence="14">Whole Snail</tissue>
    </source>
</reference>
<dbReference type="GO" id="GO:0004618">
    <property type="term" value="F:phosphoglycerate kinase activity"/>
    <property type="evidence" value="ECO:0007669"/>
    <property type="project" value="UniProtKB-EC"/>
</dbReference>
<dbReference type="Gene3D" id="3.40.50.1260">
    <property type="entry name" value="Phosphoglycerate kinase, N-terminal domain"/>
    <property type="match status" value="3"/>
</dbReference>
<comment type="similarity">
    <text evidence="3 12">Belongs to the phosphoglycerate kinase family.</text>
</comment>
<dbReference type="AlphaFoldDB" id="A0AAD8BDZ5"/>
<dbReference type="SUPFAM" id="SSF53748">
    <property type="entry name" value="Phosphoglycerate kinase"/>
    <property type="match status" value="2"/>
</dbReference>
<dbReference type="FunFam" id="3.40.50.1260:FF:000031">
    <property type="entry name" value="Phosphoglycerate kinase 1"/>
    <property type="match status" value="1"/>
</dbReference>
<dbReference type="InterPro" id="IPR015824">
    <property type="entry name" value="Phosphoglycerate_kinase_N"/>
</dbReference>
<evidence type="ECO:0000256" key="4">
    <source>
        <dbReference type="ARBA" id="ARBA00013061"/>
    </source>
</evidence>
<evidence type="ECO:0000313" key="14">
    <source>
        <dbReference type="EMBL" id="KAK0052870.1"/>
    </source>
</evidence>
<evidence type="ECO:0000256" key="10">
    <source>
        <dbReference type="ARBA" id="ARBA00022842"/>
    </source>
</evidence>
<keyword evidence="15" id="KW-1185">Reference proteome</keyword>
<dbReference type="GO" id="GO:0006094">
    <property type="term" value="P:gluconeogenesis"/>
    <property type="evidence" value="ECO:0007669"/>
    <property type="project" value="TreeGrafter"/>
</dbReference>
<comment type="cofactor">
    <cofactor evidence="1">
        <name>Mg(2+)</name>
        <dbReference type="ChEBI" id="CHEBI:18420"/>
    </cofactor>
</comment>
<proteinExistence type="inferred from homology"/>
<evidence type="ECO:0000256" key="3">
    <source>
        <dbReference type="ARBA" id="ARBA00008982"/>
    </source>
</evidence>
<dbReference type="InterPro" id="IPR036043">
    <property type="entry name" value="Phosphoglycerate_kinase_sf"/>
</dbReference>
<accession>A0AAD8BDZ5</accession>
<dbReference type="GO" id="GO:0043531">
    <property type="term" value="F:ADP binding"/>
    <property type="evidence" value="ECO:0007669"/>
    <property type="project" value="TreeGrafter"/>
</dbReference>
<keyword evidence="6" id="KW-0479">Metal-binding</keyword>
<sequence>VTRMGAVTIIDGGDTATCAKKFNTEHLVSHVSTGGGASLELLEGKMLPGIEALSDAPIQRDMDKLRLSQCFLAGKRVMIRCDLDAPLRQEDFVQHWKLSAALPTLEYVLQQNPEKVLLLSHMGHPGGRVNLKYSLKPLAWELETLLNREVIFVSDCVGPEVEKQCSDAPPGSFILLENVKFHPEEEGFGRKDGQWVKSTPEDIQEFRRSLSNLCDVYINDAFGSSHLAHSSIVGIDAPQKALGLTCTKEIIAVEDFERDDKRPYLAIVGGLETAEKLFFLEDILNNVNEVIIVGELANYFLKVQGLELQSRLYDEYGVEPGLQILELAARNGVQIYLPQDFIIGDEKSHNANIEMLDATEKIPEGWTILDIGEQSYSQFKGVITRANKIVWYGPPGVSEINIFCAGTKSLVASIGESLKSEASVMILGETTVNTWLVWKDQSVDCPVNKNGRAAMSFLAGNQLPGVAILDNNPDRKVSL</sequence>
<dbReference type="PANTHER" id="PTHR11406:SF0">
    <property type="entry name" value="PHOSPHOGLYCERATE KINASE"/>
    <property type="match status" value="1"/>
</dbReference>
<dbReference type="GO" id="GO:0046872">
    <property type="term" value="F:metal ion binding"/>
    <property type="evidence" value="ECO:0007669"/>
    <property type="project" value="UniProtKB-KW"/>
</dbReference>
<evidence type="ECO:0000256" key="2">
    <source>
        <dbReference type="ARBA" id="ARBA00004838"/>
    </source>
</evidence>
<comment type="pathway">
    <text evidence="2 12">Carbohydrate degradation; glycolysis; pyruvate from D-glyceraldehyde 3-phosphate: step 2/5.</text>
</comment>
<evidence type="ECO:0000256" key="6">
    <source>
        <dbReference type="ARBA" id="ARBA00022723"/>
    </source>
</evidence>
<keyword evidence="9" id="KW-0067">ATP-binding</keyword>
<keyword evidence="8 12" id="KW-0418">Kinase</keyword>
<keyword evidence="7" id="KW-0547">Nucleotide-binding</keyword>
<keyword evidence="5 12" id="KW-0808">Transferase</keyword>
<dbReference type="Pfam" id="PF00162">
    <property type="entry name" value="PGK"/>
    <property type="match status" value="2"/>
</dbReference>
<dbReference type="GO" id="GO:0005829">
    <property type="term" value="C:cytosol"/>
    <property type="evidence" value="ECO:0007669"/>
    <property type="project" value="TreeGrafter"/>
</dbReference>
<dbReference type="GO" id="GO:0006096">
    <property type="term" value="P:glycolytic process"/>
    <property type="evidence" value="ECO:0007669"/>
    <property type="project" value="UniProtKB-KW"/>
</dbReference>
<dbReference type="Proteomes" id="UP001233172">
    <property type="component" value="Unassembled WGS sequence"/>
</dbReference>
<keyword evidence="11" id="KW-0324">Glycolysis</keyword>
<organism evidence="14 15">
    <name type="scientific">Biomphalaria pfeifferi</name>
    <name type="common">Bloodfluke planorb</name>
    <name type="synonym">Freshwater snail</name>
    <dbReference type="NCBI Taxonomy" id="112525"/>
    <lineage>
        <taxon>Eukaryota</taxon>
        <taxon>Metazoa</taxon>
        <taxon>Spiralia</taxon>
        <taxon>Lophotrochozoa</taxon>
        <taxon>Mollusca</taxon>
        <taxon>Gastropoda</taxon>
        <taxon>Heterobranchia</taxon>
        <taxon>Euthyneura</taxon>
        <taxon>Panpulmonata</taxon>
        <taxon>Hygrophila</taxon>
        <taxon>Lymnaeoidea</taxon>
        <taxon>Planorbidae</taxon>
        <taxon>Biomphalaria</taxon>
    </lineage>
</organism>
<evidence type="ECO:0000256" key="9">
    <source>
        <dbReference type="ARBA" id="ARBA00022840"/>
    </source>
</evidence>
<evidence type="ECO:0000256" key="12">
    <source>
        <dbReference type="RuleBase" id="RU000532"/>
    </source>
</evidence>
<evidence type="ECO:0000256" key="7">
    <source>
        <dbReference type="ARBA" id="ARBA00022741"/>
    </source>
</evidence>
<dbReference type="EMBL" id="JASAOG010000091">
    <property type="protein sequence ID" value="KAK0052870.1"/>
    <property type="molecule type" value="Genomic_DNA"/>
</dbReference>
<dbReference type="PANTHER" id="PTHR11406">
    <property type="entry name" value="PHOSPHOGLYCERATE KINASE"/>
    <property type="match status" value="1"/>
</dbReference>
<dbReference type="EC" id="2.7.2.3" evidence="4 12"/>
<evidence type="ECO:0000256" key="5">
    <source>
        <dbReference type="ARBA" id="ARBA00022679"/>
    </source>
</evidence>
<reference evidence="14" key="1">
    <citation type="journal article" date="2023" name="PLoS Negl. Trop. Dis.">
        <title>A genome sequence for Biomphalaria pfeifferi, the major vector snail for the human-infecting parasite Schistosoma mansoni.</title>
        <authorList>
            <person name="Bu L."/>
            <person name="Lu L."/>
            <person name="Laidemitt M.R."/>
            <person name="Zhang S.M."/>
            <person name="Mutuku M."/>
            <person name="Mkoji G."/>
            <person name="Steinauer M."/>
            <person name="Loker E.S."/>
        </authorList>
    </citation>
    <scope>NUCLEOTIDE SEQUENCE</scope>
    <source>
        <strain evidence="14">KasaAsao</strain>
    </source>
</reference>
<evidence type="ECO:0000256" key="11">
    <source>
        <dbReference type="ARBA" id="ARBA00023152"/>
    </source>
</evidence>
<comment type="catalytic activity">
    <reaction evidence="12">
        <text>(2R)-3-phosphoglycerate + ATP = (2R)-3-phospho-glyceroyl phosphate + ADP</text>
        <dbReference type="Rhea" id="RHEA:14801"/>
        <dbReference type="ChEBI" id="CHEBI:30616"/>
        <dbReference type="ChEBI" id="CHEBI:57604"/>
        <dbReference type="ChEBI" id="CHEBI:58272"/>
        <dbReference type="ChEBI" id="CHEBI:456216"/>
        <dbReference type="EC" id="2.7.2.3"/>
    </reaction>
</comment>
<comment type="caution">
    <text evidence="14">The sequence shown here is derived from an EMBL/GenBank/DDBJ whole genome shotgun (WGS) entry which is preliminary data.</text>
</comment>
<name>A0AAD8BDZ5_BIOPF</name>
<evidence type="ECO:0000256" key="8">
    <source>
        <dbReference type="ARBA" id="ARBA00022777"/>
    </source>
</evidence>